<dbReference type="NCBIfam" id="TIGR04020">
    <property type="entry name" value="seco_metab_LLM"/>
    <property type="match status" value="1"/>
</dbReference>
<dbReference type="AlphaFoldDB" id="A0A6G9Z2V3"/>
<evidence type="ECO:0000256" key="1">
    <source>
        <dbReference type="ARBA" id="ARBA00023002"/>
    </source>
</evidence>
<dbReference type="RefSeq" id="WP_167486801.1">
    <property type="nucleotide sequence ID" value="NZ_CP046173.1"/>
</dbReference>
<evidence type="ECO:0000259" key="3">
    <source>
        <dbReference type="Pfam" id="PF00296"/>
    </source>
</evidence>
<dbReference type="PANTHER" id="PTHR30137">
    <property type="entry name" value="LUCIFERASE-LIKE MONOOXYGENASE"/>
    <property type="match status" value="1"/>
</dbReference>
<gene>
    <name evidence="4" type="ORF">F6W96_15735</name>
</gene>
<keyword evidence="2" id="KW-0503">Monooxygenase</keyword>
<sequence length="359" mass="39035">MDFGLFYFADAGHSSRHAYDLLIRGAKFADANGFRSVWTPERHFHEFGGIYPNPAVTGAAIAAVTERVAIRAGSVVAPLHHPIRIAEEWAVVDNLSNGRAGIAFASGWHAGDFVLSPGRYHSRRADTYAAIEEVRRLWRGESTTGPDGIGREAEVRIFPSPIQPELPTWLTTAGSVESFRAAGTLGTGVLTHLLGQDISAIAEKIAAYRAAWRAEPGRTGNGHVALMIHTYIGADRASVKEIVREPFTDYLLSSFDLIMRAVDSAGATDVAADIAALTDDDRRFLVESAFDRYFLTNGLFGSVDDGMAMCAALHEAGVDELACLIDFGVDHDRVLDGLDDLGRLRRAWAEREQLQPAAR</sequence>
<dbReference type="InterPro" id="IPR036661">
    <property type="entry name" value="Luciferase-like_sf"/>
</dbReference>
<organism evidence="4 5">
    <name type="scientific">Nocardia terpenica</name>
    <dbReference type="NCBI Taxonomy" id="455432"/>
    <lineage>
        <taxon>Bacteria</taxon>
        <taxon>Bacillati</taxon>
        <taxon>Actinomycetota</taxon>
        <taxon>Actinomycetes</taxon>
        <taxon>Mycobacteriales</taxon>
        <taxon>Nocardiaceae</taxon>
        <taxon>Nocardia</taxon>
    </lineage>
</organism>
<dbReference type="SUPFAM" id="SSF51679">
    <property type="entry name" value="Bacterial luciferase-like"/>
    <property type="match status" value="1"/>
</dbReference>
<dbReference type="Pfam" id="PF00296">
    <property type="entry name" value="Bac_luciferase"/>
    <property type="match status" value="1"/>
</dbReference>
<evidence type="ECO:0000313" key="4">
    <source>
        <dbReference type="EMBL" id="QIS19516.1"/>
    </source>
</evidence>
<accession>A0A6G9Z2V3</accession>
<protein>
    <submittedName>
        <fullName evidence="4">LLM class flavin-dependent oxidoreductase</fullName>
    </submittedName>
</protein>
<name>A0A6G9Z2V3_9NOCA</name>
<dbReference type="InterPro" id="IPR024011">
    <property type="entry name" value="Biosynth_lucif-like_mOase_dom"/>
</dbReference>
<keyword evidence="1" id="KW-0560">Oxidoreductase</keyword>
<feature type="domain" description="Luciferase-like" evidence="3">
    <location>
        <begin position="1"/>
        <end position="319"/>
    </location>
</feature>
<dbReference type="EMBL" id="CP046173">
    <property type="protein sequence ID" value="QIS19516.1"/>
    <property type="molecule type" value="Genomic_DNA"/>
</dbReference>
<dbReference type="GO" id="GO:0016705">
    <property type="term" value="F:oxidoreductase activity, acting on paired donors, with incorporation or reduction of molecular oxygen"/>
    <property type="evidence" value="ECO:0007669"/>
    <property type="project" value="InterPro"/>
</dbReference>
<dbReference type="PANTHER" id="PTHR30137:SF8">
    <property type="entry name" value="BLR5498 PROTEIN"/>
    <property type="match status" value="1"/>
</dbReference>
<evidence type="ECO:0000256" key="2">
    <source>
        <dbReference type="ARBA" id="ARBA00023033"/>
    </source>
</evidence>
<dbReference type="InterPro" id="IPR050766">
    <property type="entry name" value="Bact_Lucif_Oxidored"/>
</dbReference>
<dbReference type="Gene3D" id="3.20.20.30">
    <property type="entry name" value="Luciferase-like domain"/>
    <property type="match status" value="1"/>
</dbReference>
<reference evidence="4 5" key="1">
    <citation type="journal article" date="2019" name="ACS Chem. Biol.">
        <title>Identification and Mobilization of a Cryptic Antibiotic Biosynthesis Gene Locus from a Human-Pathogenic Nocardia Isolate.</title>
        <authorList>
            <person name="Herisse M."/>
            <person name="Ishida K."/>
            <person name="Porter J.L."/>
            <person name="Howden B."/>
            <person name="Hertweck C."/>
            <person name="Stinear T.P."/>
            <person name="Pidot S.J."/>
        </authorList>
    </citation>
    <scope>NUCLEOTIDE SEQUENCE [LARGE SCALE GENOMIC DNA]</scope>
    <source>
        <strain evidence="4 5">AUSMDU00012715</strain>
    </source>
</reference>
<proteinExistence type="predicted"/>
<dbReference type="Proteomes" id="UP000500953">
    <property type="component" value="Chromosome"/>
</dbReference>
<evidence type="ECO:0000313" key="5">
    <source>
        <dbReference type="Proteomes" id="UP000500953"/>
    </source>
</evidence>
<dbReference type="InterPro" id="IPR011251">
    <property type="entry name" value="Luciferase-like_dom"/>
</dbReference>
<dbReference type="GO" id="GO:0004497">
    <property type="term" value="F:monooxygenase activity"/>
    <property type="evidence" value="ECO:0007669"/>
    <property type="project" value="UniProtKB-KW"/>
</dbReference>
<dbReference type="GO" id="GO:0005829">
    <property type="term" value="C:cytosol"/>
    <property type="evidence" value="ECO:0007669"/>
    <property type="project" value="TreeGrafter"/>
</dbReference>